<dbReference type="RefSeq" id="WP_114687660.1">
    <property type="nucleotide sequence ID" value="NZ_QQNB01000002.1"/>
</dbReference>
<keyword evidence="1" id="KW-0805">Transcription regulation</keyword>
<dbReference type="PANTHER" id="PTHR33204">
    <property type="entry name" value="TRANSCRIPTIONAL REGULATOR, MARR FAMILY"/>
    <property type="match status" value="1"/>
</dbReference>
<keyword evidence="6" id="KW-1185">Reference proteome</keyword>
<evidence type="ECO:0000259" key="4">
    <source>
        <dbReference type="PROSITE" id="PS51118"/>
    </source>
</evidence>
<reference evidence="5 6" key="1">
    <citation type="submission" date="2018-07" db="EMBL/GenBank/DDBJ databases">
        <title>a novel species of Sphingomonas isolated from the rhizosphere soil of Araceae plant.</title>
        <authorList>
            <person name="Zhiyong W."/>
            <person name="Qinglan Z."/>
            <person name="Zhiwei F."/>
            <person name="Ding X."/>
            <person name="Gejiao W."/>
            <person name="Shixue Z."/>
        </authorList>
    </citation>
    <scope>NUCLEOTIDE SEQUENCE [LARGE SCALE GENOMIC DNA]</scope>
    <source>
        <strain evidence="5 6">WZY 27</strain>
    </source>
</reference>
<dbReference type="SUPFAM" id="SSF46785">
    <property type="entry name" value="Winged helix' DNA-binding domain"/>
    <property type="match status" value="1"/>
</dbReference>
<sequence>MIAEPPVAPASGTASECKALGQIIDRIADKWAVMVVGHLSQAESLRFNGLMRAIPGVSHRMLTLTLRGLQRDGIVSRTAFATIPPRVDYALTALGRSLTEPLSQLALWAGDHQSEIEAARQHYNDEAARDD</sequence>
<dbReference type="Pfam" id="PF01638">
    <property type="entry name" value="HxlR"/>
    <property type="match status" value="1"/>
</dbReference>
<feature type="domain" description="HTH hxlR-type" evidence="4">
    <location>
        <begin position="17"/>
        <end position="117"/>
    </location>
</feature>
<dbReference type="InterPro" id="IPR036388">
    <property type="entry name" value="WH-like_DNA-bd_sf"/>
</dbReference>
<comment type="caution">
    <text evidence="5">The sequence shown here is derived from an EMBL/GenBank/DDBJ whole genome shotgun (WGS) entry which is preliminary data.</text>
</comment>
<name>A0A369W0I2_9SPHN</name>
<evidence type="ECO:0000256" key="3">
    <source>
        <dbReference type="ARBA" id="ARBA00023163"/>
    </source>
</evidence>
<gene>
    <name evidence="5" type="ORF">DVW87_10185</name>
</gene>
<dbReference type="GO" id="GO:0003677">
    <property type="term" value="F:DNA binding"/>
    <property type="evidence" value="ECO:0007669"/>
    <property type="project" value="UniProtKB-KW"/>
</dbReference>
<dbReference type="EMBL" id="QQNB01000002">
    <property type="protein sequence ID" value="RDE05591.1"/>
    <property type="molecule type" value="Genomic_DNA"/>
</dbReference>
<dbReference type="PANTHER" id="PTHR33204:SF39">
    <property type="entry name" value="TRANSCRIPTIONAL REGULATORY PROTEIN"/>
    <property type="match status" value="1"/>
</dbReference>
<keyword evidence="3" id="KW-0804">Transcription</keyword>
<evidence type="ECO:0000313" key="6">
    <source>
        <dbReference type="Proteomes" id="UP000253918"/>
    </source>
</evidence>
<dbReference type="Gene3D" id="1.10.10.10">
    <property type="entry name" value="Winged helix-like DNA-binding domain superfamily/Winged helix DNA-binding domain"/>
    <property type="match status" value="1"/>
</dbReference>
<protein>
    <submittedName>
        <fullName evidence="5">Transcriptional regulator</fullName>
    </submittedName>
</protein>
<dbReference type="AlphaFoldDB" id="A0A369W0I2"/>
<keyword evidence="2" id="KW-0238">DNA-binding</keyword>
<dbReference type="PROSITE" id="PS51118">
    <property type="entry name" value="HTH_HXLR"/>
    <property type="match status" value="1"/>
</dbReference>
<organism evidence="5 6">
    <name type="scientific">Sphingomonas aracearum</name>
    <dbReference type="NCBI Taxonomy" id="2283317"/>
    <lineage>
        <taxon>Bacteria</taxon>
        <taxon>Pseudomonadati</taxon>
        <taxon>Pseudomonadota</taxon>
        <taxon>Alphaproteobacteria</taxon>
        <taxon>Sphingomonadales</taxon>
        <taxon>Sphingomonadaceae</taxon>
        <taxon>Sphingomonas</taxon>
    </lineage>
</organism>
<dbReference type="InterPro" id="IPR036390">
    <property type="entry name" value="WH_DNA-bd_sf"/>
</dbReference>
<evidence type="ECO:0000313" key="5">
    <source>
        <dbReference type="EMBL" id="RDE05591.1"/>
    </source>
</evidence>
<dbReference type="InterPro" id="IPR002577">
    <property type="entry name" value="HTH_HxlR"/>
</dbReference>
<proteinExistence type="predicted"/>
<dbReference type="OrthoDB" id="9800350at2"/>
<dbReference type="Proteomes" id="UP000253918">
    <property type="component" value="Unassembled WGS sequence"/>
</dbReference>
<evidence type="ECO:0000256" key="2">
    <source>
        <dbReference type="ARBA" id="ARBA00023125"/>
    </source>
</evidence>
<evidence type="ECO:0000256" key="1">
    <source>
        <dbReference type="ARBA" id="ARBA00023015"/>
    </source>
</evidence>
<accession>A0A369W0I2</accession>